<dbReference type="Proteomes" id="UP000226442">
    <property type="component" value="Unassembled WGS sequence"/>
</dbReference>
<dbReference type="InterPro" id="IPR055892">
    <property type="entry name" value="DUF7469"/>
</dbReference>
<organism evidence="1 2">
    <name type="scientific">Tychonema bourrellyi FEM_GT703</name>
    <dbReference type="NCBI Taxonomy" id="2040638"/>
    <lineage>
        <taxon>Bacteria</taxon>
        <taxon>Bacillati</taxon>
        <taxon>Cyanobacteriota</taxon>
        <taxon>Cyanophyceae</taxon>
        <taxon>Oscillatoriophycideae</taxon>
        <taxon>Oscillatoriales</taxon>
        <taxon>Microcoleaceae</taxon>
        <taxon>Tychonema</taxon>
    </lineage>
</organism>
<name>A0A2G4EZK5_9CYAN</name>
<dbReference type="EMBL" id="NXIB02000073">
    <property type="protein sequence ID" value="PHX54918.1"/>
    <property type="molecule type" value="Genomic_DNA"/>
</dbReference>
<evidence type="ECO:0000313" key="1">
    <source>
        <dbReference type="EMBL" id="PHX54918.1"/>
    </source>
</evidence>
<dbReference type="OrthoDB" id="581893at2"/>
<accession>A0A2G4EZK5</accession>
<protein>
    <submittedName>
        <fullName evidence="1">Uncharacterized protein</fullName>
    </submittedName>
</protein>
<dbReference type="NCBIfam" id="NF045621">
    <property type="entry name" value="Npun_F0813_fam"/>
    <property type="match status" value="1"/>
</dbReference>
<dbReference type="AlphaFoldDB" id="A0A2G4EZK5"/>
<dbReference type="Pfam" id="PF24276">
    <property type="entry name" value="DUF7469"/>
    <property type="match status" value="1"/>
</dbReference>
<keyword evidence="2" id="KW-1185">Reference proteome</keyword>
<dbReference type="InterPro" id="IPR054638">
    <property type="entry name" value="Npun_F0813-like"/>
</dbReference>
<dbReference type="RefSeq" id="WP_096831586.1">
    <property type="nucleotide sequence ID" value="NZ_NXIB02000073.1"/>
</dbReference>
<evidence type="ECO:0000313" key="2">
    <source>
        <dbReference type="Proteomes" id="UP000226442"/>
    </source>
</evidence>
<comment type="caution">
    <text evidence="1">The sequence shown here is derived from an EMBL/GenBank/DDBJ whole genome shotgun (WGS) entry which is preliminary data.</text>
</comment>
<gene>
    <name evidence="1" type="ORF">CP500_013605</name>
</gene>
<proteinExistence type="predicted"/>
<reference evidence="1" key="1">
    <citation type="submission" date="2017-10" db="EMBL/GenBank/DDBJ databases">
        <title>Draft genome sequence of the planktic cyanobacteria Tychonema bourrellyi isolated from alpine lentic freshwater.</title>
        <authorList>
            <person name="Tett A."/>
            <person name="Armanini F."/>
            <person name="Asnicar F."/>
            <person name="Boscaini A."/>
            <person name="Pasolli E."/>
            <person name="Zolfo M."/>
            <person name="Donati C."/>
            <person name="Salmaso N."/>
            <person name="Segata N."/>
        </authorList>
    </citation>
    <scope>NUCLEOTIDE SEQUENCE</scope>
    <source>
        <strain evidence="1">FEM_GT703</strain>
    </source>
</reference>
<sequence>MFILKRQDVEITNFQHPKRDQQIPILNYQGQTFRLISAFNGKQAEDARALWRDLTDNKGKACVLLEEPDRYSVWGKVRLDQLVGEEPTGTSAAKAPLFAQACLLLLQAVYFDVEDLLGARQAGSFQKDIAKIFQQGSFPMADSPDAIKNWLTVSPLQGHKVPPWQDEHLKTLLQELHRLGKSYFGNTDFAQGVSDVLEDMPAQERNQFIDWLKQSALNKLWISG</sequence>